<dbReference type="InterPro" id="IPR050884">
    <property type="entry name" value="CNP_phosphodiesterase-III"/>
</dbReference>
<keyword evidence="2" id="KW-0378">Hydrolase</keyword>
<accession>A0A9X3NKH5</accession>
<organism evidence="6 7">
    <name type="scientific">Streptomonospora mangrovi</name>
    <dbReference type="NCBI Taxonomy" id="2883123"/>
    <lineage>
        <taxon>Bacteria</taxon>
        <taxon>Bacillati</taxon>
        <taxon>Actinomycetota</taxon>
        <taxon>Actinomycetes</taxon>
        <taxon>Streptosporangiales</taxon>
        <taxon>Nocardiopsidaceae</taxon>
        <taxon>Streptomonospora</taxon>
    </lineage>
</organism>
<proteinExistence type="inferred from homology"/>
<evidence type="ECO:0000313" key="7">
    <source>
        <dbReference type="Proteomes" id="UP001140076"/>
    </source>
</evidence>
<dbReference type="InterPro" id="IPR029052">
    <property type="entry name" value="Metallo-depent_PP-like"/>
</dbReference>
<dbReference type="Gene3D" id="3.60.21.10">
    <property type="match status" value="1"/>
</dbReference>
<dbReference type="GO" id="GO:0016787">
    <property type="term" value="F:hydrolase activity"/>
    <property type="evidence" value="ECO:0007669"/>
    <property type="project" value="UniProtKB-KW"/>
</dbReference>
<dbReference type="InterPro" id="IPR004843">
    <property type="entry name" value="Calcineurin-like_PHP"/>
</dbReference>
<dbReference type="Pfam" id="PF00149">
    <property type="entry name" value="Metallophos"/>
    <property type="match status" value="1"/>
</dbReference>
<dbReference type="GO" id="GO:0046872">
    <property type="term" value="F:metal ion binding"/>
    <property type="evidence" value="ECO:0007669"/>
    <property type="project" value="UniProtKB-KW"/>
</dbReference>
<dbReference type="Proteomes" id="UP001140076">
    <property type="component" value="Unassembled WGS sequence"/>
</dbReference>
<evidence type="ECO:0000256" key="3">
    <source>
        <dbReference type="ARBA" id="ARBA00023004"/>
    </source>
</evidence>
<protein>
    <submittedName>
        <fullName evidence="6">Metallophosphoesterase</fullName>
    </submittedName>
</protein>
<evidence type="ECO:0000256" key="4">
    <source>
        <dbReference type="ARBA" id="ARBA00025742"/>
    </source>
</evidence>
<keyword evidence="1" id="KW-0479">Metal-binding</keyword>
<evidence type="ECO:0000256" key="1">
    <source>
        <dbReference type="ARBA" id="ARBA00022723"/>
    </source>
</evidence>
<evidence type="ECO:0000313" key="6">
    <source>
        <dbReference type="EMBL" id="MDA0563469.1"/>
    </source>
</evidence>
<gene>
    <name evidence="6" type="ORF">LG943_03860</name>
</gene>
<evidence type="ECO:0000256" key="2">
    <source>
        <dbReference type="ARBA" id="ARBA00022801"/>
    </source>
</evidence>
<dbReference type="AlphaFoldDB" id="A0A9X3NKH5"/>
<name>A0A9X3NKH5_9ACTN</name>
<comment type="caution">
    <text evidence="6">The sequence shown here is derived from an EMBL/GenBank/DDBJ whole genome shotgun (WGS) entry which is preliminary data.</text>
</comment>
<evidence type="ECO:0000259" key="5">
    <source>
        <dbReference type="Pfam" id="PF00149"/>
    </source>
</evidence>
<reference evidence="6" key="1">
    <citation type="submission" date="2021-10" db="EMBL/GenBank/DDBJ databases">
        <title>Streptomonospora sp. nov., isolated from mangrove soil.</title>
        <authorList>
            <person name="Chen X."/>
            <person name="Ge X."/>
            <person name="Liu W."/>
        </authorList>
    </citation>
    <scope>NUCLEOTIDE SEQUENCE</scope>
    <source>
        <strain evidence="6">S1-112</strain>
    </source>
</reference>
<comment type="similarity">
    <text evidence="4">Belongs to the cyclic nucleotide phosphodiesterase class-III family.</text>
</comment>
<keyword evidence="3" id="KW-0408">Iron</keyword>
<dbReference type="RefSeq" id="WP_270070751.1">
    <property type="nucleotide sequence ID" value="NZ_JAJAQC010000004.1"/>
</dbReference>
<dbReference type="SUPFAM" id="SSF56300">
    <property type="entry name" value="Metallo-dependent phosphatases"/>
    <property type="match status" value="1"/>
</dbReference>
<sequence length="264" mass="27107">MFTLAHISDLHVDGGERARGRVRAVMSYLDGFAGALDAVVATGDLTDHGTPQELAEVRGLLAGRLPVLTCPGNHDVPPQGRAAYRRVLGGGGGGPVAQEAVGEAPLNAVHRTGRGTVVLVDSTLPGEGGGRLAPVTLAWLEAVLAEQAEGPVVLALHHPPVPLHMPAVDGIGLANAADLAALVERHPRVAALLCGHAHTPAATMFAGRPLLAAPAAVWTAPLPWEDAERVYGAHPPMVAFHVVGDDGRVTSHFRVVPEPAPAAG</sequence>
<dbReference type="PANTHER" id="PTHR42988">
    <property type="entry name" value="PHOSPHOHYDROLASE"/>
    <property type="match status" value="1"/>
</dbReference>
<dbReference type="EMBL" id="JAJAQC010000004">
    <property type="protein sequence ID" value="MDA0563469.1"/>
    <property type="molecule type" value="Genomic_DNA"/>
</dbReference>
<feature type="domain" description="Calcineurin-like phosphoesterase" evidence="5">
    <location>
        <begin position="3"/>
        <end position="200"/>
    </location>
</feature>
<dbReference type="PANTHER" id="PTHR42988:SF2">
    <property type="entry name" value="CYCLIC NUCLEOTIDE PHOSPHODIESTERASE CBUA0032-RELATED"/>
    <property type="match status" value="1"/>
</dbReference>
<keyword evidence="7" id="KW-1185">Reference proteome</keyword>